<reference evidence="9" key="1">
    <citation type="submission" date="2020-02" db="EMBL/GenBank/DDBJ databases">
        <authorList>
            <person name="Meier V. D."/>
        </authorList>
    </citation>
    <scope>NUCLEOTIDE SEQUENCE</scope>
    <source>
        <strain evidence="9">AVDCRST_MAG49</strain>
    </source>
</reference>
<dbReference type="InterPro" id="IPR000836">
    <property type="entry name" value="PRTase_dom"/>
</dbReference>
<evidence type="ECO:0000259" key="8">
    <source>
        <dbReference type="Pfam" id="PF00156"/>
    </source>
</evidence>
<feature type="domain" description="Phosphoribosyltransferase" evidence="8">
    <location>
        <begin position="56"/>
        <end position="160"/>
    </location>
</feature>
<protein>
    <recommendedName>
        <fullName evidence="2 7">Orotate phosphoribosyltransferase</fullName>
        <shortName evidence="7">OPRT</shortName>
        <shortName evidence="7">OPRTase</shortName>
        <ecNumber evidence="2 7">2.4.2.10</ecNumber>
    </recommendedName>
</protein>
<evidence type="ECO:0000256" key="1">
    <source>
        <dbReference type="ARBA" id="ARBA00004889"/>
    </source>
</evidence>
<comment type="function">
    <text evidence="7">Catalyzes the transfer of a ribosyl phosphate group from 5-phosphoribose 1-diphosphate to orotate, leading to the formation of orotidine monophosphate (OMP).</text>
</comment>
<dbReference type="UniPathway" id="UPA00070">
    <property type="reaction ID" value="UER00119"/>
</dbReference>
<dbReference type="SUPFAM" id="SSF53271">
    <property type="entry name" value="PRTase-like"/>
    <property type="match status" value="1"/>
</dbReference>
<evidence type="ECO:0000256" key="7">
    <source>
        <dbReference type="HAMAP-Rule" id="MF_01208"/>
    </source>
</evidence>
<comment type="cofactor">
    <cofactor evidence="7">
        <name>Mg(2+)</name>
        <dbReference type="ChEBI" id="CHEBI:18420"/>
    </cofactor>
</comment>
<dbReference type="Pfam" id="PF00156">
    <property type="entry name" value="Pribosyltran"/>
    <property type="match status" value="1"/>
</dbReference>
<organism evidence="9">
    <name type="scientific">uncultured Thermomicrobiales bacterium</name>
    <dbReference type="NCBI Taxonomy" id="1645740"/>
    <lineage>
        <taxon>Bacteria</taxon>
        <taxon>Pseudomonadati</taxon>
        <taxon>Thermomicrobiota</taxon>
        <taxon>Thermomicrobia</taxon>
        <taxon>Thermomicrobiales</taxon>
        <taxon>environmental samples</taxon>
    </lineage>
</organism>
<comment type="similarity">
    <text evidence="7">Belongs to the purine/pyrimidine phosphoribosyltransferase family. PyrE subfamily.</text>
</comment>
<dbReference type="GO" id="GO:0044205">
    <property type="term" value="P:'de novo' UMP biosynthetic process"/>
    <property type="evidence" value="ECO:0007669"/>
    <property type="project" value="UniProtKB-UniRule"/>
</dbReference>
<dbReference type="GO" id="GO:0019856">
    <property type="term" value="P:pyrimidine nucleobase biosynthetic process"/>
    <property type="evidence" value="ECO:0007669"/>
    <property type="project" value="InterPro"/>
</dbReference>
<keyword evidence="5 7" id="KW-0460">Magnesium</keyword>
<evidence type="ECO:0000256" key="2">
    <source>
        <dbReference type="ARBA" id="ARBA00011971"/>
    </source>
</evidence>
<keyword evidence="3 7" id="KW-0328">Glycosyltransferase</keyword>
<dbReference type="AlphaFoldDB" id="A0A6J4VIF8"/>
<dbReference type="InterPro" id="IPR029057">
    <property type="entry name" value="PRTase-like"/>
</dbReference>
<sequence length="201" mass="20999">MPRPDDNATDGLLLDELRAVGALKDGHFLLSSGRHAGRYVEKFDLLRRPSATERVCRGFAGRFRGERIDVVVGPTTGGVILAFEVGRQLGVDAAYAERRADGAAGREFRRGTTFAAGARVLVVDDILTTGGSVRETLAALDGHGVEVAAVAVLVDRSGGRVAFGAPLVALATLDVPTYEPSECPLCADGVTLVKPGTTAVV</sequence>
<keyword evidence="6 7" id="KW-0665">Pyrimidine biosynthesis</keyword>
<comment type="catalytic activity">
    <reaction evidence="7">
        <text>orotidine 5'-phosphate + diphosphate = orotate + 5-phospho-alpha-D-ribose 1-diphosphate</text>
        <dbReference type="Rhea" id="RHEA:10380"/>
        <dbReference type="ChEBI" id="CHEBI:30839"/>
        <dbReference type="ChEBI" id="CHEBI:33019"/>
        <dbReference type="ChEBI" id="CHEBI:57538"/>
        <dbReference type="ChEBI" id="CHEBI:58017"/>
        <dbReference type="EC" id="2.4.2.10"/>
    </reaction>
</comment>
<dbReference type="EC" id="2.4.2.10" evidence="2 7"/>
<feature type="binding site" evidence="7">
    <location>
        <position position="98"/>
    </location>
    <ligand>
        <name>5-phospho-alpha-D-ribose 1-diphosphate</name>
        <dbReference type="ChEBI" id="CHEBI:58017"/>
        <note>ligand shared between dimeric partners</note>
    </ligand>
</feature>
<evidence type="ECO:0000256" key="5">
    <source>
        <dbReference type="ARBA" id="ARBA00022842"/>
    </source>
</evidence>
<dbReference type="Gene3D" id="3.40.50.2020">
    <property type="match status" value="1"/>
</dbReference>
<gene>
    <name evidence="7" type="primary">pyrE</name>
    <name evidence="9" type="ORF">AVDCRST_MAG49-4684</name>
</gene>
<dbReference type="HAMAP" id="MF_01208">
    <property type="entry name" value="PyrE"/>
    <property type="match status" value="1"/>
</dbReference>
<feature type="binding site" evidence="7">
    <location>
        <position position="128"/>
    </location>
    <ligand>
        <name>orotate</name>
        <dbReference type="ChEBI" id="CHEBI:30839"/>
    </ligand>
</feature>
<dbReference type="InterPro" id="IPR006273">
    <property type="entry name" value="Orotate_PRibTrfase_bac"/>
</dbReference>
<dbReference type="PANTHER" id="PTHR19278">
    <property type="entry name" value="OROTATE PHOSPHORIBOSYLTRANSFERASE"/>
    <property type="match status" value="1"/>
</dbReference>
<name>A0A6J4VIF8_9BACT</name>
<proteinExistence type="inferred from homology"/>
<dbReference type="NCBIfam" id="TIGR01367">
    <property type="entry name" value="pyrE_Therm"/>
    <property type="match status" value="1"/>
</dbReference>
<dbReference type="CDD" id="cd06223">
    <property type="entry name" value="PRTases_typeI"/>
    <property type="match status" value="1"/>
</dbReference>
<dbReference type="GO" id="GO:0000287">
    <property type="term" value="F:magnesium ion binding"/>
    <property type="evidence" value="ECO:0007669"/>
    <property type="project" value="UniProtKB-UniRule"/>
</dbReference>
<dbReference type="GO" id="GO:0004588">
    <property type="term" value="F:orotate phosphoribosyltransferase activity"/>
    <property type="evidence" value="ECO:0007669"/>
    <property type="project" value="UniProtKB-UniRule"/>
</dbReference>
<feature type="binding site" evidence="7">
    <location>
        <position position="156"/>
    </location>
    <ligand>
        <name>orotate</name>
        <dbReference type="ChEBI" id="CHEBI:30839"/>
    </ligand>
</feature>
<evidence type="ECO:0000313" key="9">
    <source>
        <dbReference type="EMBL" id="CAA9580321.1"/>
    </source>
</evidence>
<dbReference type="PANTHER" id="PTHR19278:SF9">
    <property type="entry name" value="URIDINE 5'-MONOPHOSPHATE SYNTHASE"/>
    <property type="match status" value="1"/>
</dbReference>
<evidence type="ECO:0000256" key="4">
    <source>
        <dbReference type="ARBA" id="ARBA00022679"/>
    </source>
</evidence>
<comment type="pathway">
    <text evidence="1 7">Pyrimidine metabolism; UMP biosynthesis via de novo pathway; UMP from orotate: step 1/2.</text>
</comment>
<keyword evidence="4 7" id="KW-0808">Transferase</keyword>
<evidence type="ECO:0000256" key="6">
    <source>
        <dbReference type="ARBA" id="ARBA00022975"/>
    </source>
</evidence>
<comment type="caution">
    <text evidence="7">Lacks conserved residue(s) required for the propagation of feature annotation.</text>
</comment>
<dbReference type="InterPro" id="IPR023031">
    <property type="entry name" value="OPRT"/>
</dbReference>
<comment type="subunit">
    <text evidence="7">Homodimer.</text>
</comment>
<feature type="binding site" description="in other chain" evidence="7">
    <location>
        <begin position="124"/>
        <end position="132"/>
    </location>
    <ligand>
        <name>5-phospho-alpha-D-ribose 1-diphosphate</name>
        <dbReference type="ChEBI" id="CHEBI:58017"/>
        <note>ligand shared between dimeric partners</note>
    </ligand>
</feature>
<evidence type="ECO:0000256" key="3">
    <source>
        <dbReference type="ARBA" id="ARBA00022676"/>
    </source>
</evidence>
<accession>A0A6J4VIF8</accession>
<dbReference type="EMBL" id="CADCWG010000330">
    <property type="protein sequence ID" value="CAA9580321.1"/>
    <property type="molecule type" value="Genomic_DNA"/>
</dbReference>